<protein>
    <submittedName>
        <fullName evidence="3">Uncharacterized protein</fullName>
    </submittedName>
</protein>
<feature type="compositionally biased region" description="Pro residues" evidence="1">
    <location>
        <begin position="369"/>
        <end position="379"/>
    </location>
</feature>
<dbReference type="VEuPathDB" id="PiroplasmaDB:BEWA_032420"/>
<dbReference type="EMBL" id="CP001669">
    <property type="protein sequence ID" value="AFZ80389.1"/>
    <property type="molecule type" value="Genomic_DNA"/>
</dbReference>
<dbReference type="AlphaFoldDB" id="L0AZU8"/>
<reference evidence="3 4" key="1">
    <citation type="journal article" date="2012" name="BMC Genomics">
        <title>Comparative genomic analysis and phylogenetic position of Theileria equi.</title>
        <authorList>
            <person name="Kappmeyer L.S."/>
            <person name="Thiagarajan M."/>
            <person name="Herndon D.R."/>
            <person name="Ramsay J.D."/>
            <person name="Caler E."/>
            <person name="Djikeng A."/>
            <person name="Gillespie J.J."/>
            <person name="Lau A.O."/>
            <person name="Roalson E.H."/>
            <person name="Silva J.C."/>
            <person name="Silva M.G."/>
            <person name="Suarez C.E."/>
            <person name="Ueti M.W."/>
            <person name="Nene V.M."/>
            <person name="Mealey R.H."/>
            <person name="Knowles D.P."/>
            <person name="Brayton K.A."/>
        </authorList>
    </citation>
    <scope>NUCLEOTIDE SEQUENCE [LARGE SCALE GENOMIC DNA]</scope>
    <source>
        <strain evidence="3 4">WA</strain>
    </source>
</reference>
<dbReference type="KEGG" id="beq:BEWA_032420"/>
<keyword evidence="2" id="KW-0472">Membrane</keyword>
<name>L0AZU8_THEEQ</name>
<gene>
    <name evidence="3" type="ORF">BEWA_032420</name>
</gene>
<feature type="compositionally biased region" description="Gly residues" evidence="1">
    <location>
        <begin position="385"/>
        <end position="394"/>
    </location>
</feature>
<dbReference type="Proteomes" id="UP000031512">
    <property type="component" value="Chromosome 1"/>
</dbReference>
<dbReference type="RefSeq" id="XP_004830055.1">
    <property type="nucleotide sequence ID" value="XM_004829998.1"/>
</dbReference>
<keyword evidence="4" id="KW-1185">Reference proteome</keyword>
<proteinExistence type="predicted"/>
<evidence type="ECO:0000256" key="1">
    <source>
        <dbReference type="SAM" id="MobiDB-lite"/>
    </source>
</evidence>
<evidence type="ECO:0000313" key="4">
    <source>
        <dbReference type="Proteomes" id="UP000031512"/>
    </source>
</evidence>
<dbReference type="GeneID" id="15803444"/>
<accession>L0AZU8</accession>
<keyword evidence="2" id="KW-0812">Transmembrane</keyword>
<feature type="region of interest" description="Disordered" evidence="1">
    <location>
        <begin position="367"/>
        <end position="398"/>
    </location>
</feature>
<evidence type="ECO:0000313" key="3">
    <source>
        <dbReference type="EMBL" id="AFZ80389.1"/>
    </source>
</evidence>
<feature type="transmembrane region" description="Helical" evidence="2">
    <location>
        <begin position="406"/>
        <end position="429"/>
    </location>
</feature>
<organism evidence="3 4">
    <name type="scientific">Theileria equi strain WA</name>
    <dbReference type="NCBI Taxonomy" id="1537102"/>
    <lineage>
        <taxon>Eukaryota</taxon>
        <taxon>Sar</taxon>
        <taxon>Alveolata</taxon>
        <taxon>Apicomplexa</taxon>
        <taxon>Aconoidasida</taxon>
        <taxon>Piroplasmida</taxon>
        <taxon>Theileriidae</taxon>
        <taxon>Theileria</taxon>
    </lineage>
</organism>
<sequence>MLGKVLSFDGDADWVISFVPGSDAQCNAVHGDHTLLVKLSFLRSLLKECTLKLSVGILKTRMSAGVLTLNVEGKCGENGNKKCNCDNSGKFVAEKNIDTPVKGFIRVTHQHKSGDKFTLSGYLQNGGKIGTRGQSIPGVKEVSVFYWDGVPTNPVLLEVTFTTTPFYYARSSGSNWNFIFQSLSDELLETYLDQQNCQHHNAVTLDLSYKDFTGQHRYCCSGNHSDGARVSNRVTVTSMRVSCKEHHQTTSYYKHEVNTSSGTGIKLAAIKYNSVGKRKRIEIPGLALPTKQSVKLYVFYCGNTPKLIYVEGESPPINKWFKPNGSDERPWTQISLQDIAPDDFKDCSHGKYDQLMTELQNAGCGVSKCPPPRPVPSPQPISGQHSGGSSGGGPSSKTYKDSNINIPAIIVTSILVGTGGITGFAYLLYNNSRDPWVRQI</sequence>
<evidence type="ECO:0000256" key="2">
    <source>
        <dbReference type="SAM" id="Phobius"/>
    </source>
</evidence>
<keyword evidence="2" id="KW-1133">Transmembrane helix</keyword>